<dbReference type="AlphaFoldDB" id="A0AA90HD19"/>
<proteinExistence type="predicted"/>
<sequence length="41" mass="4361">MFLMWVVGPPEPKDAFAHLACRYAMATAEAPAGAATPARSR</sequence>
<accession>A0AA90HD19</accession>
<gene>
    <name evidence="1" type="ORF">POF50_029895</name>
</gene>
<name>A0AA90HD19_9ACTN</name>
<evidence type="ECO:0000313" key="1">
    <source>
        <dbReference type="EMBL" id="MDI5973505.1"/>
    </source>
</evidence>
<reference evidence="1" key="1">
    <citation type="submission" date="2023-05" db="EMBL/GenBank/DDBJ databases">
        <title>Streptantibioticus silvisoli sp. nov., acidotolerant actinomycetes 1 from pine litter.</title>
        <authorList>
            <person name="Swiecimska M."/>
            <person name="Golinska P."/>
            <person name="Sangal V."/>
            <person name="Wachnowicz B."/>
            <person name="Goodfellow M."/>
        </authorList>
    </citation>
    <scope>NUCLEOTIDE SEQUENCE</scope>
    <source>
        <strain evidence="1">SL13</strain>
    </source>
</reference>
<protein>
    <submittedName>
        <fullName evidence="1">Uncharacterized protein</fullName>
    </submittedName>
</protein>
<dbReference type="EMBL" id="JABXJJ020000046">
    <property type="protein sequence ID" value="MDI5973505.1"/>
    <property type="molecule type" value="Genomic_DNA"/>
</dbReference>
<organism evidence="1">
    <name type="scientific">Streptantibioticus silvisoli</name>
    <dbReference type="NCBI Taxonomy" id="2705255"/>
    <lineage>
        <taxon>Bacteria</taxon>
        <taxon>Bacillati</taxon>
        <taxon>Actinomycetota</taxon>
        <taxon>Actinomycetes</taxon>
        <taxon>Kitasatosporales</taxon>
        <taxon>Streptomycetaceae</taxon>
        <taxon>Streptantibioticus</taxon>
    </lineage>
</organism>
<comment type="caution">
    <text evidence="1">The sequence shown here is derived from an EMBL/GenBank/DDBJ whole genome shotgun (WGS) entry which is preliminary data.</text>
</comment>